<feature type="transmembrane region" description="Helical" evidence="16">
    <location>
        <begin position="147"/>
        <end position="167"/>
    </location>
</feature>
<dbReference type="PROSITE" id="PS52012">
    <property type="entry name" value="CFEM"/>
    <property type="match status" value="1"/>
</dbReference>
<keyword evidence="11 14" id="KW-1015">Disulfide bond</keyword>
<evidence type="ECO:0000313" key="22">
    <source>
        <dbReference type="Proteomes" id="UP001302367"/>
    </source>
</evidence>
<dbReference type="GO" id="GO:0046872">
    <property type="term" value="F:metal ion binding"/>
    <property type="evidence" value="ECO:0007669"/>
    <property type="project" value="UniProtKB-UniRule"/>
</dbReference>
<dbReference type="GO" id="GO:0005576">
    <property type="term" value="C:extracellular region"/>
    <property type="evidence" value="ECO:0007669"/>
    <property type="project" value="UniProtKB-SubCell"/>
</dbReference>
<dbReference type="Pfam" id="PF05730">
    <property type="entry name" value="CFEM"/>
    <property type="match status" value="1"/>
</dbReference>
<feature type="binding site" description="axial binding residue" evidence="14">
    <location>
        <position position="62"/>
    </location>
    <ligand>
        <name>heme</name>
        <dbReference type="ChEBI" id="CHEBI:30413"/>
    </ligand>
    <ligandPart>
        <name>Fe</name>
        <dbReference type="ChEBI" id="CHEBI:18248"/>
    </ligandPart>
</feature>
<keyword evidence="9 16" id="KW-1133">Transmembrane helix</keyword>
<dbReference type="EMBL" id="CP134185">
    <property type="protein sequence ID" value="WPA98390.1"/>
    <property type="molecule type" value="Genomic_DNA"/>
</dbReference>
<keyword evidence="6" id="KW-0325">Glycoprotein</keyword>
<feature type="compositionally biased region" description="Basic and acidic residues" evidence="15">
    <location>
        <begin position="398"/>
        <end position="408"/>
    </location>
</feature>
<feature type="chain" id="PRO_5013855214" description="CFEM domain-containing protein" evidence="17">
    <location>
        <begin position="21"/>
        <end position="518"/>
    </location>
</feature>
<feature type="domain" description="CFEM" evidence="18">
    <location>
        <begin position="14"/>
        <end position="125"/>
    </location>
</feature>
<evidence type="ECO:0000256" key="11">
    <source>
        <dbReference type="ARBA" id="ARBA00023157"/>
    </source>
</evidence>
<feature type="disulfide bond" evidence="14">
    <location>
        <begin position="44"/>
        <end position="84"/>
    </location>
</feature>
<dbReference type="InterPro" id="IPR008427">
    <property type="entry name" value="Extracellular_membr_CFEM_dom"/>
</dbReference>
<dbReference type="Pfam" id="PF20684">
    <property type="entry name" value="Fung_rhodopsin"/>
    <property type="match status" value="1"/>
</dbReference>
<evidence type="ECO:0000256" key="10">
    <source>
        <dbReference type="ARBA" id="ARBA00023136"/>
    </source>
</evidence>
<dbReference type="AlphaFoldDB" id="A0A2G5HXZ2"/>
<feature type="disulfide bond" evidence="14">
    <location>
        <begin position="48"/>
        <end position="79"/>
    </location>
</feature>
<evidence type="ECO:0000256" key="8">
    <source>
        <dbReference type="ARBA" id="ARBA00022729"/>
    </source>
</evidence>
<dbReference type="PANTHER" id="PTHR33048:SF143">
    <property type="entry name" value="EXTRACELLULAR MEMBRANE PROTEIN CFEM DOMAIN-CONTAINING PROTEIN-RELATED"/>
    <property type="match status" value="1"/>
</dbReference>
<name>A0A2G5HXZ2_CERBT</name>
<keyword evidence="22" id="KW-1185">Reference proteome</keyword>
<dbReference type="OrthoDB" id="3626004at2759"/>
<dbReference type="InterPro" id="IPR052337">
    <property type="entry name" value="SAT4-like"/>
</dbReference>
<feature type="transmembrane region" description="Helical" evidence="16">
    <location>
        <begin position="187"/>
        <end position="208"/>
    </location>
</feature>
<evidence type="ECO:0000256" key="16">
    <source>
        <dbReference type="SAM" id="Phobius"/>
    </source>
</evidence>
<feature type="compositionally biased region" description="Basic and acidic residues" evidence="15">
    <location>
        <begin position="503"/>
        <end position="518"/>
    </location>
</feature>
<feature type="disulfide bond" evidence="14">
    <location>
        <begin position="67"/>
        <end position="100"/>
    </location>
</feature>
<keyword evidence="7 16" id="KW-0812">Transmembrane</keyword>
<evidence type="ECO:0000256" key="15">
    <source>
        <dbReference type="SAM" id="MobiDB-lite"/>
    </source>
</evidence>
<proteinExistence type="inferred from homology"/>
<reference evidence="20 22" key="2">
    <citation type="submission" date="2023-09" db="EMBL/GenBank/DDBJ databases">
        <title>Complete-Gapless Cercospora beticola genome.</title>
        <authorList>
            <person name="Wyatt N.A."/>
            <person name="Spanner R.E."/>
            <person name="Bolton M.D."/>
        </authorList>
    </citation>
    <scope>NUCLEOTIDE SEQUENCE [LARGE SCALE GENOMIC DNA]</scope>
    <source>
        <strain evidence="20">Cb09-40</strain>
    </source>
</reference>
<evidence type="ECO:0000256" key="5">
    <source>
        <dbReference type="ARBA" id="ARBA00022525"/>
    </source>
</evidence>
<evidence type="ECO:0000256" key="9">
    <source>
        <dbReference type="ARBA" id="ARBA00022989"/>
    </source>
</evidence>
<reference evidence="19 21" key="1">
    <citation type="submission" date="2015-10" db="EMBL/GenBank/DDBJ databases">
        <title>The cercosporin biosynthetic gene cluster was horizontally transferred to several fungal lineages and shown to be expanded in Cercospora beticola based on microsynteny with recipient genomes.</title>
        <authorList>
            <person name="De Jonge R."/>
            <person name="Ebert M.K."/>
            <person name="Suttle J.C."/>
            <person name="Jurick Ii W.M."/>
            <person name="Secor G.A."/>
            <person name="Thomma B.P."/>
            <person name="Van De Peer Y."/>
            <person name="Bolton M.D."/>
        </authorList>
    </citation>
    <scope>NUCLEOTIDE SEQUENCE [LARGE SCALE GENOMIC DNA]</scope>
    <source>
        <strain evidence="19 21">09-40</strain>
    </source>
</reference>
<dbReference type="SMART" id="SM00747">
    <property type="entry name" value="CFEM"/>
    <property type="match status" value="1"/>
</dbReference>
<keyword evidence="5" id="KW-0964">Secreted</keyword>
<organism evidence="19 21">
    <name type="scientific">Cercospora beticola</name>
    <name type="common">Sugarbeet leaf spot fungus</name>
    <dbReference type="NCBI Taxonomy" id="122368"/>
    <lineage>
        <taxon>Eukaryota</taxon>
        <taxon>Fungi</taxon>
        <taxon>Dikarya</taxon>
        <taxon>Ascomycota</taxon>
        <taxon>Pezizomycotina</taxon>
        <taxon>Dothideomycetes</taxon>
        <taxon>Dothideomycetidae</taxon>
        <taxon>Mycosphaerellales</taxon>
        <taxon>Mycosphaerellaceae</taxon>
        <taxon>Cercospora</taxon>
    </lineage>
</organism>
<evidence type="ECO:0000256" key="1">
    <source>
        <dbReference type="ARBA" id="ARBA00004141"/>
    </source>
</evidence>
<sequence length="518" mass="57434">MKGLWNVVLSLLSIALCCDARLGPRQEINQTALSQLADLDLPECGGLCYVQVFPDYGCSVDDPSCLCSNNNLTTAITACLVSNCTVPQQLEIEKVAKDLCGAIVRDRGIITVRITWSLFALALIFVGARFIARPERLHGSGYGTDDWTILLCMALLIPFNALVQLMVDNGLGTDNFTLSPMQITLFLKYFFAFTIIYTILVMVTKVSILQLYLRIWTEDATSIWFRRVCWFLIAVHVVTIVAFVFAEIFSCGPVSFGWTFWDGLHDGYCINRSAELYALGAINICYDVVVFILPLHNFLKLNISWRRKTGVLLIFMVGLLVTICSIVRLQYLVKIGVSRNPSWDYNNAVIWSSVECNFSVVCTCMPAMAGLLQRIWARLSGKPMSSLASSNGSRAPIRPHEIDPEKPMSGEEMLKMRQPGSFEESPVVALDASDPNAATAMKEKGSPGTSPTSLESIELRHEPPSQTTATRLAYRDVNGRLHEVKVIDKPLDDVQKNAPAGEESPRDAEKEAKRPSRG</sequence>
<feature type="transmembrane region" description="Helical" evidence="16">
    <location>
        <begin position="311"/>
        <end position="329"/>
    </location>
</feature>
<dbReference type="Proteomes" id="UP000230605">
    <property type="component" value="Chromosome 2"/>
</dbReference>
<keyword evidence="14" id="KW-0349">Heme</keyword>
<evidence type="ECO:0000256" key="13">
    <source>
        <dbReference type="ARBA" id="ARBA00038359"/>
    </source>
</evidence>
<accession>A0A2G5HXZ2</accession>
<feature type="transmembrane region" description="Helical" evidence="16">
    <location>
        <begin position="114"/>
        <end position="132"/>
    </location>
</feature>
<protein>
    <recommendedName>
        <fullName evidence="18">CFEM domain-containing protein</fullName>
    </recommendedName>
</protein>
<feature type="signal peptide" evidence="17">
    <location>
        <begin position="1"/>
        <end position="20"/>
    </location>
</feature>
<evidence type="ECO:0000256" key="17">
    <source>
        <dbReference type="SAM" id="SignalP"/>
    </source>
</evidence>
<evidence type="ECO:0000259" key="18">
    <source>
        <dbReference type="PROSITE" id="PS52012"/>
    </source>
</evidence>
<keyword evidence="14" id="KW-0479">Metal-binding</keyword>
<feature type="region of interest" description="Disordered" evidence="15">
    <location>
        <begin position="438"/>
        <end position="473"/>
    </location>
</feature>
<evidence type="ECO:0000256" key="2">
    <source>
        <dbReference type="ARBA" id="ARBA00004589"/>
    </source>
</evidence>
<keyword evidence="8 17" id="KW-0732">Signal</keyword>
<keyword evidence="14" id="KW-0408">Iron</keyword>
<feature type="transmembrane region" description="Helical" evidence="16">
    <location>
        <begin position="276"/>
        <end position="299"/>
    </location>
</feature>
<evidence type="ECO:0000313" key="19">
    <source>
        <dbReference type="EMBL" id="PIA97434.1"/>
    </source>
</evidence>
<gene>
    <name evidence="19" type="ORF">CB0940_05801</name>
    <name evidence="20" type="ORF">RHO25_003002</name>
</gene>
<keyword evidence="12" id="KW-0449">Lipoprotein</keyword>
<evidence type="ECO:0000256" key="12">
    <source>
        <dbReference type="ARBA" id="ARBA00023288"/>
    </source>
</evidence>
<dbReference type="GO" id="GO:0098552">
    <property type="term" value="C:side of membrane"/>
    <property type="evidence" value="ECO:0007669"/>
    <property type="project" value="UniProtKB-KW"/>
</dbReference>
<keyword evidence="6" id="KW-0336">GPI-anchor</keyword>
<feature type="disulfide bond" evidence="14">
    <location>
        <begin position="58"/>
        <end position="65"/>
    </location>
</feature>
<evidence type="ECO:0000313" key="21">
    <source>
        <dbReference type="Proteomes" id="UP000230605"/>
    </source>
</evidence>
<feature type="transmembrane region" description="Helical" evidence="16">
    <location>
        <begin position="229"/>
        <end position="256"/>
    </location>
</feature>
<evidence type="ECO:0000256" key="6">
    <source>
        <dbReference type="ARBA" id="ARBA00022622"/>
    </source>
</evidence>
<evidence type="ECO:0000256" key="7">
    <source>
        <dbReference type="ARBA" id="ARBA00022692"/>
    </source>
</evidence>
<evidence type="ECO:0000313" key="20">
    <source>
        <dbReference type="EMBL" id="WPA98390.1"/>
    </source>
</evidence>
<dbReference type="PANTHER" id="PTHR33048">
    <property type="entry name" value="PTH11-LIKE INTEGRAL MEMBRANE PROTEIN (AFU_ORTHOLOGUE AFUA_5G11245)"/>
    <property type="match status" value="1"/>
</dbReference>
<dbReference type="InterPro" id="IPR049326">
    <property type="entry name" value="Rhodopsin_dom_fungi"/>
</dbReference>
<dbReference type="Proteomes" id="UP001302367">
    <property type="component" value="Chromosome 2"/>
</dbReference>
<evidence type="ECO:0000256" key="4">
    <source>
        <dbReference type="ARBA" id="ARBA00010031"/>
    </source>
</evidence>
<comment type="similarity">
    <text evidence="4">Belongs to the RBT5 family.</text>
</comment>
<evidence type="ECO:0000256" key="3">
    <source>
        <dbReference type="ARBA" id="ARBA00004613"/>
    </source>
</evidence>
<keyword evidence="10 16" id="KW-0472">Membrane</keyword>
<comment type="similarity">
    <text evidence="13">Belongs to the SAT4 family.</text>
</comment>
<feature type="region of interest" description="Disordered" evidence="15">
    <location>
        <begin position="485"/>
        <end position="518"/>
    </location>
</feature>
<feature type="region of interest" description="Disordered" evidence="15">
    <location>
        <begin position="387"/>
        <end position="408"/>
    </location>
</feature>
<dbReference type="EMBL" id="LKMD01000102">
    <property type="protein sequence ID" value="PIA97434.1"/>
    <property type="molecule type" value="Genomic_DNA"/>
</dbReference>
<comment type="subcellular location">
    <subcellularLocation>
        <location evidence="2">Membrane</location>
        <topology evidence="2">Lipid-anchor</topology>
        <topology evidence="2">GPI-anchor</topology>
    </subcellularLocation>
    <subcellularLocation>
        <location evidence="1">Membrane</location>
        <topology evidence="1">Multi-pass membrane protein</topology>
    </subcellularLocation>
    <subcellularLocation>
        <location evidence="3">Secreted</location>
    </subcellularLocation>
</comment>
<feature type="compositionally biased region" description="Basic and acidic residues" evidence="15">
    <location>
        <begin position="485"/>
        <end position="495"/>
    </location>
</feature>
<evidence type="ECO:0000256" key="14">
    <source>
        <dbReference type="PROSITE-ProRule" id="PRU01356"/>
    </source>
</evidence>